<evidence type="ECO:0000313" key="4">
    <source>
        <dbReference type="Proteomes" id="UP000070119"/>
    </source>
</evidence>
<evidence type="ECO:0000256" key="2">
    <source>
        <dbReference type="SAM" id="Phobius"/>
    </source>
</evidence>
<sequence length="426" mass="46011">MNVAKTTFKDGELCHVWVGRNFEGSLILKQGEKELGRYAISKMDYANVCKEDPKDKPAPMFVILHNDQEFVKDLHALSDVPEIAQLPVSPILANALEQARASQASRNDSALSGHAPRRASPPVPLSEAKVANARIEAVPSIHAFKIKQTSGPEVPPELVDFFASGAVAYTWDPFNTLSRNFLLAQISGSFAYMTDTVWKGPLKGFWNRAFVIQRSVSGEFTLLFSTSVKETRMLGYLLGVYKTHSRDIKVMTIAGGAGSLSATRAASSTAAWASVSVKTATGKAMVVTIVMDTVAWLRDCQAPADGGEPKRDFAKLLAIIVSDSFQMWLTTYFSTWIVSTLLSGAAVYAAGVAVGATVGSIAIGTLALLVVVGFIVAAAFNYADFNTNLTNLIKWIGRQLEKSLPHDYGEAYSQSSWEVFPIGGAQ</sequence>
<proteinExistence type="predicted"/>
<feature type="transmembrane region" description="Helical" evidence="2">
    <location>
        <begin position="361"/>
        <end position="383"/>
    </location>
</feature>
<dbReference type="EMBL" id="LNJU01000001">
    <property type="protein sequence ID" value="KWZ62018.1"/>
    <property type="molecule type" value="Genomic_DNA"/>
</dbReference>
<evidence type="ECO:0000313" key="3">
    <source>
        <dbReference type="EMBL" id="KWZ62018.1"/>
    </source>
</evidence>
<name>A0AA40RF38_9BURK</name>
<gene>
    <name evidence="3" type="ORF">WK57_02290</name>
</gene>
<protein>
    <submittedName>
        <fullName evidence="3">Uncharacterized protein</fullName>
    </submittedName>
</protein>
<reference evidence="3 4" key="1">
    <citation type="submission" date="2015-11" db="EMBL/GenBank/DDBJ databases">
        <authorList>
            <person name="Sahl J."/>
            <person name="Wagner D."/>
            <person name="Keim P."/>
        </authorList>
    </citation>
    <scope>NUCLEOTIDE SEQUENCE [LARGE SCALE GENOMIC DNA]</scope>
    <source>
        <strain evidence="3 4">MSMB1157</strain>
    </source>
</reference>
<keyword evidence="2" id="KW-0812">Transmembrane</keyword>
<evidence type="ECO:0000256" key="1">
    <source>
        <dbReference type="SAM" id="MobiDB-lite"/>
    </source>
</evidence>
<organism evidence="3 4">
    <name type="scientific">Burkholderia ubonensis</name>
    <dbReference type="NCBI Taxonomy" id="101571"/>
    <lineage>
        <taxon>Bacteria</taxon>
        <taxon>Pseudomonadati</taxon>
        <taxon>Pseudomonadota</taxon>
        <taxon>Betaproteobacteria</taxon>
        <taxon>Burkholderiales</taxon>
        <taxon>Burkholderiaceae</taxon>
        <taxon>Burkholderia</taxon>
        <taxon>Burkholderia cepacia complex</taxon>
    </lineage>
</organism>
<comment type="caution">
    <text evidence="3">The sequence shown here is derived from an EMBL/GenBank/DDBJ whole genome shotgun (WGS) entry which is preliminary data.</text>
</comment>
<keyword evidence="2" id="KW-1133">Transmembrane helix</keyword>
<keyword evidence="2" id="KW-0472">Membrane</keyword>
<feature type="transmembrane region" description="Helical" evidence="2">
    <location>
        <begin position="333"/>
        <end position="354"/>
    </location>
</feature>
<dbReference type="Proteomes" id="UP000070119">
    <property type="component" value="Chromosome 1"/>
</dbReference>
<feature type="region of interest" description="Disordered" evidence="1">
    <location>
        <begin position="103"/>
        <end position="124"/>
    </location>
</feature>
<dbReference type="AlphaFoldDB" id="A0AA40RF38"/>
<accession>A0AA40RF38</accession>